<gene>
    <name evidence="3" type="ORF">GCM10009855_27870</name>
</gene>
<comment type="caution">
    <text evidence="3">The sequence shown here is derived from an EMBL/GenBank/DDBJ whole genome shotgun (WGS) entry which is preliminary data.</text>
</comment>
<dbReference type="EMBL" id="BAAARB010000015">
    <property type="protein sequence ID" value="GAA2386112.1"/>
    <property type="molecule type" value="Genomic_DNA"/>
</dbReference>
<evidence type="ECO:0000256" key="1">
    <source>
        <dbReference type="ARBA" id="ARBA00022801"/>
    </source>
</evidence>
<dbReference type="Pfam" id="PF20434">
    <property type="entry name" value="BD-FAE"/>
    <property type="match status" value="1"/>
</dbReference>
<evidence type="ECO:0000259" key="2">
    <source>
        <dbReference type="Pfam" id="PF20434"/>
    </source>
</evidence>
<keyword evidence="4" id="KW-1185">Reference proteome</keyword>
<sequence>MKFKRDHPVIVGVVSTLLAAAALLGVLLWQAGPGSSPHGAPAAHRSDSTITPAAHRAVVTSAEPFLQRIAYPAAHADPTQNYADLYLPTVSPAHPRLPLVVLVHGGAWARGVGAHSFDRLARDLTARGLAVYNVEYRRLGSGGGWPATFTDLAAALDDLPAVIRAHPQITLRNSVLAGHSAGAQLAVWSALRTADDPSLGLGPPRWRPSTVISVSGPLDMVFSATHGDSRVIRALGGPPSAVADRYRAVDPLELATDGDEASAPEIVAVHGTADRLVSAVNSERFVAEYLLHRGHGRLQLLPGATHTSMFEAHSAAYRSLIDLIAAEALRP</sequence>
<dbReference type="Gene3D" id="3.40.50.1820">
    <property type="entry name" value="alpha/beta hydrolase"/>
    <property type="match status" value="1"/>
</dbReference>
<organism evidence="3 4">
    <name type="scientific">Gordonia cholesterolivorans</name>
    <dbReference type="NCBI Taxonomy" id="559625"/>
    <lineage>
        <taxon>Bacteria</taxon>
        <taxon>Bacillati</taxon>
        <taxon>Actinomycetota</taxon>
        <taxon>Actinomycetes</taxon>
        <taxon>Mycobacteriales</taxon>
        <taxon>Gordoniaceae</taxon>
        <taxon>Gordonia</taxon>
    </lineage>
</organism>
<evidence type="ECO:0000313" key="3">
    <source>
        <dbReference type="EMBL" id="GAA2386112.1"/>
    </source>
</evidence>
<evidence type="ECO:0000313" key="4">
    <source>
        <dbReference type="Proteomes" id="UP001501170"/>
    </source>
</evidence>
<dbReference type="GO" id="GO:0016787">
    <property type="term" value="F:hydrolase activity"/>
    <property type="evidence" value="ECO:0007669"/>
    <property type="project" value="UniProtKB-KW"/>
</dbReference>
<dbReference type="RefSeq" id="WP_045540221.1">
    <property type="nucleotide sequence ID" value="NZ_BAAARB010000015.1"/>
</dbReference>
<accession>A0ABN3HRK8</accession>
<feature type="domain" description="BD-FAE-like" evidence="2">
    <location>
        <begin position="84"/>
        <end position="286"/>
    </location>
</feature>
<dbReference type="InterPro" id="IPR029058">
    <property type="entry name" value="AB_hydrolase_fold"/>
</dbReference>
<keyword evidence="1 3" id="KW-0378">Hydrolase</keyword>
<name>A0ABN3HRK8_9ACTN</name>
<reference evidence="3 4" key="1">
    <citation type="journal article" date="2019" name="Int. J. Syst. Evol. Microbiol.">
        <title>The Global Catalogue of Microorganisms (GCM) 10K type strain sequencing project: providing services to taxonomists for standard genome sequencing and annotation.</title>
        <authorList>
            <consortium name="The Broad Institute Genomics Platform"/>
            <consortium name="The Broad Institute Genome Sequencing Center for Infectious Disease"/>
            <person name="Wu L."/>
            <person name="Ma J."/>
        </authorList>
    </citation>
    <scope>NUCLEOTIDE SEQUENCE [LARGE SCALE GENOMIC DNA]</scope>
    <source>
        <strain evidence="3 4">JCM 16227</strain>
    </source>
</reference>
<proteinExistence type="predicted"/>
<dbReference type="InterPro" id="IPR049492">
    <property type="entry name" value="BD-FAE-like_dom"/>
</dbReference>
<dbReference type="InterPro" id="IPR050300">
    <property type="entry name" value="GDXG_lipolytic_enzyme"/>
</dbReference>
<dbReference type="Proteomes" id="UP001501170">
    <property type="component" value="Unassembled WGS sequence"/>
</dbReference>
<dbReference type="PANTHER" id="PTHR48081">
    <property type="entry name" value="AB HYDROLASE SUPERFAMILY PROTEIN C4A8.06C"/>
    <property type="match status" value="1"/>
</dbReference>
<dbReference type="SUPFAM" id="SSF53474">
    <property type="entry name" value="alpha/beta-Hydrolases"/>
    <property type="match status" value="1"/>
</dbReference>
<protein>
    <submittedName>
        <fullName evidence="3">Alpha/beta fold hydrolase</fullName>
    </submittedName>
</protein>